<feature type="transmembrane region" description="Helical" evidence="1">
    <location>
        <begin position="96"/>
        <end position="114"/>
    </location>
</feature>
<keyword evidence="1" id="KW-1133">Transmembrane helix</keyword>
<dbReference type="EMBL" id="BAABGQ010000012">
    <property type="protein sequence ID" value="GAA4508089.1"/>
    <property type="molecule type" value="Genomic_DNA"/>
</dbReference>
<keyword evidence="1" id="KW-0472">Membrane</keyword>
<sequence>MPDNARLLFVNRMKYALLVAALLLMLATGRQAMAQRAPLPAQLIKDRSVAAPLDSAAVLHQLFKHSRRLGLLGLTASTGMTNGINALNDPRWGRQLLGGVSVGTSTGLLVIMLVDNLKFSRRREREAIEQLQQHQPLRPYVPKNYSLALLKAALHR</sequence>
<evidence type="ECO:0000313" key="3">
    <source>
        <dbReference type="Proteomes" id="UP001501243"/>
    </source>
</evidence>
<protein>
    <submittedName>
        <fullName evidence="2">Uncharacterized protein</fullName>
    </submittedName>
</protein>
<evidence type="ECO:0000313" key="2">
    <source>
        <dbReference type="EMBL" id="GAA4508089.1"/>
    </source>
</evidence>
<evidence type="ECO:0000256" key="1">
    <source>
        <dbReference type="SAM" id="Phobius"/>
    </source>
</evidence>
<keyword evidence="3" id="KW-1185">Reference proteome</keyword>
<dbReference type="Proteomes" id="UP001501243">
    <property type="component" value="Unassembled WGS sequence"/>
</dbReference>
<organism evidence="2 3">
    <name type="scientific">Hymenobacter ginsengisoli</name>
    <dbReference type="NCBI Taxonomy" id="1051626"/>
    <lineage>
        <taxon>Bacteria</taxon>
        <taxon>Pseudomonadati</taxon>
        <taxon>Bacteroidota</taxon>
        <taxon>Cytophagia</taxon>
        <taxon>Cytophagales</taxon>
        <taxon>Hymenobacteraceae</taxon>
        <taxon>Hymenobacter</taxon>
    </lineage>
</organism>
<keyword evidence="1" id="KW-0812">Transmembrane</keyword>
<accession>A0ABP8QRW1</accession>
<reference evidence="3" key="1">
    <citation type="journal article" date="2019" name="Int. J. Syst. Evol. Microbiol.">
        <title>The Global Catalogue of Microorganisms (GCM) 10K type strain sequencing project: providing services to taxonomists for standard genome sequencing and annotation.</title>
        <authorList>
            <consortium name="The Broad Institute Genomics Platform"/>
            <consortium name="The Broad Institute Genome Sequencing Center for Infectious Disease"/>
            <person name="Wu L."/>
            <person name="Ma J."/>
        </authorList>
    </citation>
    <scope>NUCLEOTIDE SEQUENCE [LARGE SCALE GENOMIC DNA]</scope>
    <source>
        <strain evidence="3">JCM 17841</strain>
    </source>
</reference>
<name>A0ABP8QRW1_9BACT</name>
<comment type="caution">
    <text evidence="2">The sequence shown here is derived from an EMBL/GenBank/DDBJ whole genome shotgun (WGS) entry which is preliminary data.</text>
</comment>
<proteinExistence type="predicted"/>
<gene>
    <name evidence="2" type="ORF">GCM10023172_39680</name>
</gene>